<protein>
    <submittedName>
        <fullName evidence="1">Uncharacterized protein</fullName>
    </submittedName>
</protein>
<proteinExistence type="predicted"/>
<dbReference type="KEGG" id="tet:TTHERM_000062687"/>
<evidence type="ECO:0000313" key="2">
    <source>
        <dbReference type="Proteomes" id="UP000009168"/>
    </source>
</evidence>
<dbReference type="AlphaFoldDB" id="W7XLL0"/>
<accession>W7XLL0</accession>
<dbReference type="EMBL" id="GG662853">
    <property type="protein sequence ID" value="EWS76474.1"/>
    <property type="molecule type" value="Genomic_DNA"/>
</dbReference>
<evidence type="ECO:0000313" key="1">
    <source>
        <dbReference type="EMBL" id="EWS76474.1"/>
    </source>
</evidence>
<sequence length="165" mass="19131">MKNSDKKSKKLTIDYLLSTRIAYKITATVSKTIFNQLIKIDLSEAKSDILNLKLEFLRNKFITEIAILFFNQRPEKIIDGIKNMYEQTLVIIDSAIFVLKSCLLSKNITTQATTIKMSRILKDNEIIKQKSQVSSFPNKIIKFLAYQQLLSFILRMLNIYEVIQS</sequence>
<gene>
    <name evidence="1" type="ORF">TTHERM_000062687</name>
</gene>
<keyword evidence="2" id="KW-1185">Reference proteome</keyword>
<dbReference type="RefSeq" id="XP_012650990.1">
    <property type="nucleotide sequence ID" value="XM_012795536.1"/>
</dbReference>
<dbReference type="Proteomes" id="UP000009168">
    <property type="component" value="Unassembled WGS sequence"/>
</dbReference>
<dbReference type="InParanoid" id="W7XLL0"/>
<reference evidence="2" key="1">
    <citation type="journal article" date="2006" name="PLoS Biol.">
        <title>Macronuclear genome sequence of the ciliate Tetrahymena thermophila, a model eukaryote.</title>
        <authorList>
            <person name="Eisen J.A."/>
            <person name="Coyne R.S."/>
            <person name="Wu M."/>
            <person name="Wu D."/>
            <person name="Thiagarajan M."/>
            <person name="Wortman J.R."/>
            <person name="Badger J.H."/>
            <person name="Ren Q."/>
            <person name="Amedeo P."/>
            <person name="Jones K.M."/>
            <person name="Tallon L.J."/>
            <person name="Delcher A.L."/>
            <person name="Salzberg S.L."/>
            <person name="Silva J.C."/>
            <person name="Haas B.J."/>
            <person name="Majoros W.H."/>
            <person name="Farzad M."/>
            <person name="Carlton J.M."/>
            <person name="Smith R.K. Jr."/>
            <person name="Garg J."/>
            <person name="Pearlman R.E."/>
            <person name="Karrer K.M."/>
            <person name="Sun L."/>
            <person name="Manning G."/>
            <person name="Elde N.C."/>
            <person name="Turkewitz A.P."/>
            <person name="Asai D.J."/>
            <person name="Wilkes D.E."/>
            <person name="Wang Y."/>
            <person name="Cai H."/>
            <person name="Collins K."/>
            <person name="Stewart B.A."/>
            <person name="Lee S.R."/>
            <person name="Wilamowska K."/>
            <person name="Weinberg Z."/>
            <person name="Ruzzo W.L."/>
            <person name="Wloga D."/>
            <person name="Gaertig J."/>
            <person name="Frankel J."/>
            <person name="Tsao C.-C."/>
            <person name="Gorovsky M.A."/>
            <person name="Keeling P.J."/>
            <person name="Waller R.F."/>
            <person name="Patron N.J."/>
            <person name="Cherry J.M."/>
            <person name="Stover N.A."/>
            <person name="Krieger C.J."/>
            <person name="del Toro C."/>
            <person name="Ryder H.F."/>
            <person name="Williamson S.C."/>
            <person name="Barbeau R.A."/>
            <person name="Hamilton E.P."/>
            <person name="Orias E."/>
        </authorList>
    </citation>
    <scope>NUCLEOTIDE SEQUENCE [LARGE SCALE GENOMIC DNA]</scope>
    <source>
        <strain evidence="2">SB210</strain>
    </source>
</reference>
<name>W7XLL0_TETTS</name>
<dbReference type="GeneID" id="24437068"/>
<organism evidence="1 2">
    <name type="scientific">Tetrahymena thermophila (strain SB210)</name>
    <dbReference type="NCBI Taxonomy" id="312017"/>
    <lineage>
        <taxon>Eukaryota</taxon>
        <taxon>Sar</taxon>
        <taxon>Alveolata</taxon>
        <taxon>Ciliophora</taxon>
        <taxon>Intramacronucleata</taxon>
        <taxon>Oligohymenophorea</taxon>
        <taxon>Hymenostomatida</taxon>
        <taxon>Tetrahymenina</taxon>
        <taxon>Tetrahymenidae</taxon>
        <taxon>Tetrahymena</taxon>
    </lineage>
</organism>